<dbReference type="Gene3D" id="3.40.50.1820">
    <property type="entry name" value="alpha/beta hydrolase"/>
    <property type="match status" value="1"/>
</dbReference>
<dbReference type="PANTHER" id="PTHR43798:SF33">
    <property type="entry name" value="HYDROLASE, PUTATIVE (AFU_ORTHOLOGUE AFUA_2G14860)-RELATED"/>
    <property type="match status" value="1"/>
</dbReference>
<keyword evidence="3" id="KW-1185">Reference proteome</keyword>
<evidence type="ECO:0000313" key="2">
    <source>
        <dbReference type="EMBL" id="SEI37983.1"/>
    </source>
</evidence>
<dbReference type="Pfam" id="PF00561">
    <property type="entry name" value="Abhydrolase_1"/>
    <property type="match status" value="1"/>
</dbReference>
<dbReference type="Proteomes" id="UP000199702">
    <property type="component" value="Unassembled WGS sequence"/>
</dbReference>
<sequence>MVFKSRAERSHYISAYNKSLALWKIPYSEEDVKTSFGTAHVILSGPKDAPALVLLHGMNASSTMWFPNIEALSKNRRVYAIDFLTEPGKSVSMGKTLSKEEIVLWYNEIFKHYKLNNFEIIGASAGAWYGVLLAIQDDSKIKKLVLLGPAQTFENIDERGKSTPAILMKFFPSKKKWDKTLENFSTDPKKIPMVFKRQSYLAYKTKIGSNFWKMQPFSNDELKKINIPVLVLTGDKDIINSESGHKKAKETLSNYKGEVIPNAGHFLTIDQKEIVNKKIIAFLGK</sequence>
<gene>
    <name evidence="2" type="ORF">SAMN05660918_0215</name>
</gene>
<feature type="domain" description="AB hydrolase-1" evidence="1">
    <location>
        <begin position="50"/>
        <end position="270"/>
    </location>
</feature>
<organism evidence="2 3">
    <name type="scientific">Flavobacterium terrigena</name>
    <dbReference type="NCBI Taxonomy" id="402734"/>
    <lineage>
        <taxon>Bacteria</taxon>
        <taxon>Pseudomonadati</taxon>
        <taxon>Bacteroidota</taxon>
        <taxon>Flavobacteriia</taxon>
        <taxon>Flavobacteriales</taxon>
        <taxon>Flavobacteriaceae</taxon>
        <taxon>Flavobacterium</taxon>
    </lineage>
</organism>
<evidence type="ECO:0000259" key="1">
    <source>
        <dbReference type="Pfam" id="PF00561"/>
    </source>
</evidence>
<dbReference type="AlphaFoldDB" id="A0A1H6Q2B9"/>
<reference evidence="3" key="1">
    <citation type="submission" date="2016-10" db="EMBL/GenBank/DDBJ databases">
        <authorList>
            <person name="Varghese N."/>
            <person name="Submissions S."/>
        </authorList>
    </citation>
    <scope>NUCLEOTIDE SEQUENCE [LARGE SCALE GENOMIC DNA]</scope>
    <source>
        <strain evidence="3">DSM 17934</strain>
    </source>
</reference>
<evidence type="ECO:0000313" key="3">
    <source>
        <dbReference type="Proteomes" id="UP000199702"/>
    </source>
</evidence>
<accession>A0A1H6Q2B9</accession>
<dbReference type="PANTHER" id="PTHR43798">
    <property type="entry name" value="MONOACYLGLYCEROL LIPASE"/>
    <property type="match status" value="1"/>
</dbReference>
<dbReference type="GO" id="GO:0016020">
    <property type="term" value="C:membrane"/>
    <property type="evidence" value="ECO:0007669"/>
    <property type="project" value="TreeGrafter"/>
</dbReference>
<protein>
    <submittedName>
        <fullName evidence="2">Pimeloyl-ACP methyl ester carboxylesterase</fullName>
    </submittedName>
</protein>
<proteinExistence type="predicted"/>
<dbReference type="InterPro" id="IPR029058">
    <property type="entry name" value="AB_hydrolase_fold"/>
</dbReference>
<dbReference type="EMBL" id="FNYA01000001">
    <property type="protein sequence ID" value="SEI37983.1"/>
    <property type="molecule type" value="Genomic_DNA"/>
</dbReference>
<dbReference type="SUPFAM" id="SSF53474">
    <property type="entry name" value="alpha/beta-Hydrolases"/>
    <property type="match status" value="1"/>
</dbReference>
<dbReference type="InterPro" id="IPR000073">
    <property type="entry name" value="AB_hydrolase_1"/>
</dbReference>
<dbReference type="STRING" id="402734.SAMN05660918_0215"/>
<name>A0A1H6Q2B9_9FLAO</name>
<dbReference type="InterPro" id="IPR050266">
    <property type="entry name" value="AB_hydrolase_sf"/>
</dbReference>